<dbReference type="Proteomes" id="UP000074294">
    <property type="component" value="Unassembled WGS sequence"/>
</dbReference>
<dbReference type="AlphaFoldDB" id="A0A147JZ81"/>
<organism evidence="1 2">
    <name type="scientific">Hadarchaeum yellowstonense</name>
    <dbReference type="NCBI Taxonomy" id="1776334"/>
    <lineage>
        <taxon>Archaea</taxon>
        <taxon>Methanobacteriati</taxon>
        <taxon>Candidatus Hadarchaeota</taxon>
        <taxon>Candidatus Hadarchaeia</taxon>
        <taxon>Candidatus Hadarchaeales</taxon>
        <taxon>Candidatus Hadarchaeaceae</taxon>
        <taxon>Candidatus Hadarchaeum</taxon>
    </lineage>
</organism>
<name>A0A147JZ81_HADYE</name>
<dbReference type="Pfam" id="PF04250">
    <property type="entry name" value="DUF429"/>
    <property type="match status" value="1"/>
</dbReference>
<dbReference type="InterPro" id="IPR007362">
    <property type="entry name" value="DUF429"/>
</dbReference>
<comment type="caution">
    <text evidence="1">The sequence shown here is derived from an EMBL/GenBank/DDBJ whole genome shotgun (WGS) entry which is preliminary data.</text>
</comment>
<evidence type="ECO:0000313" key="1">
    <source>
        <dbReference type="EMBL" id="KUO41860.1"/>
    </source>
</evidence>
<dbReference type="EMBL" id="LQMQ01000013">
    <property type="protein sequence ID" value="KUO41860.1"/>
    <property type="molecule type" value="Genomic_DNA"/>
</dbReference>
<evidence type="ECO:0008006" key="3">
    <source>
        <dbReference type="Google" id="ProtNLM"/>
    </source>
</evidence>
<protein>
    <recommendedName>
        <fullName evidence="3">DUF429 domain-containing protein</fullName>
    </recommendedName>
</protein>
<dbReference type="PIRSF" id="PIRSF024051">
    <property type="entry name" value="DUF429"/>
    <property type="match status" value="1"/>
</dbReference>
<accession>A0A147JZ81</accession>
<reference evidence="1 2" key="1">
    <citation type="journal article" date="2016" name="Nat. Microbiol.">
        <title>Genomic inference of the metabolism of cosmopolitan subsurface Archaea, Hadesarchaea.</title>
        <authorList>
            <person name="Baker B.J."/>
            <person name="Saw J.H."/>
            <person name="Lind A.E."/>
            <person name="Lazar C.S."/>
            <person name="Hinrichs K.-U."/>
            <person name="Teske A.P."/>
            <person name="Ettema T.J."/>
        </authorList>
    </citation>
    <scope>NUCLEOTIDE SEQUENCE [LARGE SCALE GENOMIC DNA]</scope>
</reference>
<proteinExistence type="predicted"/>
<gene>
    <name evidence="1" type="ORF">APZ16_03990</name>
</gene>
<sequence>MRIVGIDLAGLDANPSGFALLERRRFTTQNLYTDEELLDRCEASRPAVVAIDAPLSLPRRGGLREADLSLIKRGFRVFPPKFGSMRSLTKRGSALAKKIREMGIKVIEVHPRTSGLLLFGTAERKKWMKKLKQLGFKFDGGGSRHEVDAALAALTGLLYLKGKVEKVGRPEEGIIIIPEKRCL</sequence>
<evidence type="ECO:0000313" key="2">
    <source>
        <dbReference type="Proteomes" id="UP000074294"/>
    </source>
</evidence>
<dbReference type="InterPro" id="IPR018036">
    <property type="entry name" value="DUF429_subgr"/>
</dbReference>
<dbReference type="STRING" id="1776334.APZ16_03990"/>